<accession>M7ZDJ8</accession>
<proteinExistence type="predicted"/>
<dbReference type="eggNOG" id="ENOG502RRR4">
    <property type="taxonomic scope" value="Eukaryota"/>
</dbReference>
<dbReference type="PANTHER" id="PTHR35161">
    <property type="entry name" value="OS02G0303100 PROTEIN"/>
    <property type="match status" value="1"/>
</dbReference>
<evidence type="ECO:0008006" key="2">
    <source>
        <dbReference type="Google" id="ProtNLM"/>
    </source>
</evidence>
<organism evidence="1">
    <name type="scientific">Triticum urartu</name>
    <name type="common">Red wild einkorn</name>
    <name type="synonym">Crithodium urartu</name>
    <dbReference type="NCBI Taxonomy" id="4572"/>
    <lineage>
        <taxon>Eukaryota</taxon>
        <taxon>Viridiplantae</taxon>
        <taxon>Streptophyta</taxon>
        <taxon>Embryophyta</taxon>
        <taxon>Tracheophyta</taxon>
        <taxon>Spermatophyta</taxon>
        <taxon>Magnoliopsida</taxon>
        <taxon>Liliopsida</taxon>
        <taxon>Poales</taxon>
        <taxon>Poaceae</taxon>
        <taxon>BOP clade</taxon>
        <taxon>Pooideae</taxon>
        <taxon>Triticodae</taxon>
        <taxon>Triticeae</taxon>
        <taxon>Triticinae</taxon>
        <taxon>Triticum</taxon>
    </lineage>
</organism>
<reference evidence="1" key="1">
    <citation type="journal article" date="2013" name="Nature">
        <title>Draft genome of the wheat A-genome progenitor Triticum urartu.</title>
        <authorList>
            <person name="Ling H.Q."/>
            <person name="Zhao S."/>
            <person name="Liu D."/>
            <person name="Wang J."/>
            <person name="Sun H."/>
            <person name="Zhang C."/>
            <person name="Fan H."/>
            <person name="Li D."/>
            <person name="Dong L."/>
            <person name="Tao Y."/>
            <person name="Gao C."/>
            <person name="Wu H."/>
            <person name="Li Y."/>
            <person name="Cui Y."/>
            <person name="Guo X."/>
            <person name="Zheng S."/>
            <person name="Wang B."/>
            <person name="Yu K."/>
            <person name="Liang Q."/>
            <person name="Yang W."/>
            <person name="Lou X."/>
            <person name="Chen J."/>
            <person name="Feng M."/>
            <person name="Jian J."/>
            <person name="Zhang X."/>
            <person name="Luo G."/>
            <person name="Jiang Y."/>
            <person name="Liu J."/>
            <person name="Wang Z."/>
            <person name="Sha Y."/>
            <person name="Zhang B."/>
            <person name="Wu H."/>
            <person name="Tang D."/>
            <person name="Shen Q."/>
            <person name="Xue P."/>
            <person name="Zou S."/>
            <person name="Wang X."/>
            <person name="Liu X."/>
            <person name="Wang F."/>
            <person name="Yang Y."/>
            <person name="An X."/>
            <person name="Dong Z."/>
            <person name="Zhang K."/>
            <person name="Zhang X."/>
            <person name="Luo M.C."/>
            <person name="Dvorak J."/>
            <person name="Tong Y."/>
            <person name="Wang J."/>
            <person name="Yang H."/>
            <person name="Li Z."/>
            <person name="Wang D."/>
            <person name="Zhang A."/>
            <person name="Wang J."/>
        </authorList>
    </citation>
    <scope>NUCLEOTIDE SEQUENCE</scope>
</reference>
<evidence type="ECO:0000313" key="1">
    <source>
        <dbReference type="EMBL" id="EMS46164.1"/>
    </source>
</evidence>
<sequence length="445" mass="49856">MGSRMQHLLKKVDRLLYWADIMLHVVCCAAFSGWAVGIGLAKTNSSTSWELETGITSTSASRFTIWILQYSERRCAVLLGIIGDYEGFGRDEEGEERARPQEKRAGVKSGTVAFLLLGRDGAQTKYETKVFNLGGEVISSIQYELATHILTLDNIGEGAIKLWTIEGKRVVSSDWIDGCNNASGSDCTTSSSSCPSDNEDRVTQLVPTPGSDNNHLSILAATEVKLYSRKSYLAMAAMHVDGMTMRGQFGAANFVVDRSKSVKVGNLTEGTLKEIKTNDDLDLDKASFARMIRNEVLLGKAIPNDIFEWLSMLLKGEPPELLYCHIGLLDDFLGGHILMTLYDRLIDLEKDDPEAYNSVIRALPQYKGWQRKTKFLRNSFLEQTFSYEDKTGKKTIYKDNVRGLLHLLRNCKRHAAISVELFSCIIGQYFRRIASDFQRAMHKML</sequence>
<dbReference type="OMA" id="NCRRHAA"/>
<protein>
    <recommendedName>
        <fullName evidence="2">BRCT domain-containing protein</fullName>
    </recommendedName>
</protein>
<gene>
    <name evidence="1" type="ORF">TRIUR3_25947</name>
</gene>
<dbReference type="PANTHER" id="PTHR35161:SF15">
    <property type="entry name" value="OS07G0690800 PROTEIN"/>
    <property type="match status" value="1"/>
</dbReference>
<dbReference type="CDD" id="cd00027">
    <property type="entry name" value="BRCT"/>
    <property type="match status" value="1"/>
</dbReference>
<dbReference type="EMBL" id="KD277039">
    <property type="protein sequence ID" value="EMS46164.1"/>
    <property type="molecule type" value="Genomic_DNA"/>
</dbReference>
<dbReference type="AlphaFoldDB" id="M7ZDJ8"/>
<name>M7ZDJ8_TRIUA</name>